<accession>A0A7W8HIY7</accession>
<name>A0A7W8HIY7_9BURK</name>
<dbReference type="GO" id="GO:0009297">
    <property type="term" value="P:pilus assembly"/>
    <property type="evidence" value="ECO:0007669"/>
    <property type="project" value="InterPro"/>
</dbReference>
<comment type="caution">
    <text evidence="7">The sequence shown here is derived from an EMBL/GenBank/DDBJ whole genome shotgun (WGS) entry which is preliminary data.</text>
</comment>
<dbReference type="Pfam" id="PF07655">
    <property type="entry name" value="Secretin_N_2"/>
    <property type="match status" value="1"/>
</dbReference>
<dbReference type="GO" id="GO:0015627">
    <property type="term" value="C:type II protein secretion system complex"/>
    <property type="evidence" value="ECO:0007669"/>
    <property type="project" value="TreeGrafter"/>
</dbReference>
<feature type="region of interest" description="Disordered" evidence="4">
    <location>
        <begin position="207"/>
        <end position="241"/>
    </location>
</feature>
<keyword evidence="3" id="KW-0472">Membrane</keyword>
<dbReference type="RefSeq" id="WP_183967102.1">
    <property type="nucleotide sequence ID" value="NZ_BAABEW010000002.1"/>
</dbReference>
<dbReference type="EMBL" id="JACHGB010000004">
    <property type="protein sequence ID" value="MBB5272063.1"/>
    <property type="molecule type" value="Genomic_DNA"/>
</dbReference>
<evidence type="ECO:0000256" key="4">
    <source>
        <dbReference type="SAM" id="MobiDB-lite"/>
    </source>
</evidence>
<dbReference type="AlphaFoldDB" id="A0A7W8HIY7"/>
<feature type="domain" description="Secretin N-terminal" evidence="6">
    <location>
        <begin position="190"/>
        <end position="271"/>
    </location>
</feature>
<dbReference type="GO" id="GO:0009306">
    <property type="term" value="P:protein secretion"/>
    <property type="evidence" value="ECO:0007669"/>
    <property type="project" value="InterPro"/>
</dbReference>
<dbReference type="Gene3D" id="3.30.1370.130">
    <property type="match status" value="1"/>
</dbReference>
<dbReference type="PANTHER" id="PTHR30332">
    <property type="entry name" value="PROBABLE GENERAL SECRETION PATHWAY PROTEIN D"/>
    <property type="match status" value="1"/>
</dbReference>
<evidence type="ECO:0000313" key="7">
    <source>
        <dbReference type="EMBL" id="MBB5272063.1"/>
    </source>
</evidence>
<keyword evidence="8" id="KW-1185">Reference proteome</keyword>
<evidence type="ECO:0000256" key="3">
    <source>
        <dbReference type="ARBA" id="ARBA00023136"/>
    </source>
</evidence>
<dbReference type="InterPro" id="IPR001775">
    <property type="entry name" value="GspD/PilQ"/>
</dbReference>
<dbReference type="Pfam" id="PF00263">
    <property type="entry name" value="Secretin"/>
    <property type="match status" value="1"/>
</dbReference>
<keyword evidence="2" id="KW-0732">Signal</keyword>
<feature type="domain" description="Type II/III secretion system secretin-like" evidence="5">
    <location>
        <begin position="371"/>
        <end position="543"/>
    </location>
</feature>
<dbReference type="PRINTS" id="PR00811">
    <property type="entry name" value="BCTERIALGSPD"/>
</dbReference>
<evidence type="ECO:0000259" key="6">
    <source>
        <dbReference type="Pfam" id="PF07655"/>
    </source>
</evidence>
<feature type="region of interest" description="Disordered" evidence="4">
    <location>
        <begin position="1"/>
        <end position="22"/>
    </location>
</feature>
<evidence type="ECO:0000256" key="2">
    <source>
        <dbReference type="ARBA" id="ARBA00022729"/>
    </source>
</evidence>
<reference evidence="7 8" key="1">
    <citation type="submission" date="2020-08" db="EMBL/GenBank/DDBJ databases">
        <title>Genomic Encyclopedia of Type Strains, Phase IV (KMG-IV): sequencing the most valuable type-strain genomes for metagenomic binning, comparative biology and taxonomic classification.</title>
        <authorList>
            <person name="Goeker M."/>
        </authorList>
    </citation>
    <scope>NUCLEOTIDE SEQUENCE [LARGE SCALE GENOMIC DNA]</scope>
    <source>
        <strain evidence="7 8">DSM 29781</strain>
    </source>
</reference>
<dbReference type="Proteomes" id="UP000532440">
    <property type="component" value="Unassembled WGS sequence"/>
</dbReference>
<dbReference type="GO" id="GO:0019867">
    <property type="term" value="C:outer membrane"/>
    <property type="evidence" value="ECO:0007669"/>
    <property type="project" value="InterPro"/>
</dbReference>
<dbReference type="InterPro" id="IPR050810">
    <property type="entry name" value="Bact_Secretion_Sys_Channel"/>
</dbReference>
<evidence type="ECO:0000256" key="1">
    <source>
        <dbReference type="ARBA" id="ARBA00004370"/>
    </source>
</evidence>
<protein>
    <submittedName>
        <fullName evidence="7">MSHA type pilus biogenesis protein MshL</fullName>
    </submittedName>
</protein>
<dbReference type="InterPro" id="IPR011514">
    <property type="entry name" value="Secretin_N_2"/>
</dbReference>
<evidence type="ECO:0000313" key="8">
    <source>
        <dbReference type="Proteomes" id="UP000532440"/>
    </source>
</evidence>
<organism evidence="7 8">
    <name type="scientific">Quisquiliibacterium transsilvanicum</name>
    <dbReference type="NCBI Taxonomy" id="1549638"/>
    <lineage>
        <taxon>Bacteria</taxon>
        <taxon>Pseudomonadati</taxon>
        <taxon>Pseudomonadota</taxon>
        <taxon>Betaproteobacteria</taxon>
        <taxon>Burkholderiales</taxon>
        <taxon>Burkholderiaceae</taxon>
        <taxon>Quisquiliibacterium</taxon>
    </lineage>
</organism>
<dbReference type="InterPro" id="IPR004846">
    <property type="entry name" value="T2SS/T3SS_dom"/>
</dbReference>
<comment type="subcellular location">
    <subcellularLocation>
        <location evidence="1">Membrane</location>
    </subcellularLocation>
</comment>
<evidence type="ECO:0000259" key="5">
    <source>
        <dbReference type="Pfam" id="PF00263"/>
    </source>
</evidence>
<gene>
    <name evidence="7" type="ORF">HNQ70_002077</name>
</gene>
<feature type="compositionally biased region" description="Gly residues" evidence="4">
    <location>
        <begin position="210"/>
        <end position="239"/>
    </location>
</feature>
<proteinExistence type="predicted"/>
<sequence>MSRKPEIQAPGAAARQGPVPSAVTARPVAARIRLARFAAGAGVALLLASCAQMPRPEPGSSAVPGSGYRDVERKVDGGNLDRRLDAPAGARELPALGLADRMMKEPLPGADVAEGRGYTFRTRGISVDQALALFARANGLNVIAEPGLEGTLSVDFENVPLERAFELMLGSLGYAWEIQDKVIRVRKHETRTFLLDYIRLQRTASTTGSVGIGGSGTGRAGPGGGGAAGGGSGSGGAGGSVSSNNDGQFWNDFESQMRSLLSKDGRMTISRFTGTVQVTDLVPRVREIEAFIRAIRAGMHRQVDVEVRIVEVSLRDDQALGLDWTRLPINRFGGFLTTNTAITDAGGGLTPPPNTISGVYRRAGFEAIITALSQQGDVRVVSQPRIRILNNQTAFVRVGTDETFFTRTVNRLIQPGGSVVDTINETPSTVTLGVLMSVTPQISSDGYTMLDISPTVTRLAGTVTSPRGDSNAPNLEVKQTHTLVRVRDGEIVLLGGLIQEESTDSTRALPLVGDLPLLGRAFKSTYQAARRKELVIFLIPSILPETY</sequence>
<dbReference type="PANTHER" id="PTHR30332:SF24">
    <property type="entry name" value="SECRETIN GSPD-RELATED"/>
    <property type="match status" value="1"/>
</dbReference>